<proteinExistence type="predicted"/>
<dbReference type="Proteomes" id="UP001189429">
    <property type="component" value="Unassembled WGS sequence"/>
</dbReference>
<reference evidence="1" key="1">
    <citation type="submission" date="2023-10" db="EMBL/GenBank/DDBJ databases">
        <authorList>
            <person name="Chen Y."/>
            <person name="Shah S."/>
            <person name="Dougan E. K."/>
            <person name="Thang M."/>
            <person name="Chan C."/>
        </authorList>
    </citation>
    <scope>NUCLEOTIDE SEQUENCE [LARGE SCALE GENOMIC DNA]</scope>
</reference>
<keyword evidence="2" id="KW-1185">Reference proteome</keyword>
<dbReference type="EMBL" id="CAUYUJ010016398">
    <property type="protein sequence ID" value="CAK0864832.1"/>
    <property type="molecule type" value="Genomic_DNA"/>
</dbReference>
<comment type="caution">
    <text evidence="1">The sequence shown here is derived from an EMBL/GenBank/DDBJ whole genome shotgun (WGS) entry which is preliminary data.</text>
</comment>
<name>A0ABN9UXK8_9DINO</name>
<organism evidence="1 2">
    <name type="scientific">Prorocentrum cordatum</name>
    <dbReference type="NCBI Taxonomy" id="2364126"/>
    <lineage>
        <taxon>Eukaryota</taxon>
        <taxon>Sar</taxon>
        <taxon>Alveolata</taxon>
        <taxon>Dinophyceae</taxon>
        <taxon>Prorocentrales</taxon>
        <taxon>Prorocentraceae</taxon>
        <taxon>Prorocentrum</taxon>
    </lineage>
</organism>
<accession>A0ABN9UXK8</accession>
<sequence length="122" mass="13173">MLQAAKNINQCRASFLLHRGANCICPPVPWTTSASGASWTPARKLGRPSARVIGGKPCHEAPRRTFRNNKPILRRSSVQIDVYCGLAASPRFSPASSSNLLKPAVVRCLNESVQCVTAVMLS</sequence>
<gene>
    <name evidence="1" type="ORF">PCOR1329_LOCUS52579</name>
</gene>
<protein>
    <submittedName>
        <fullName evidence="1">Uncharacterized protein</fullName>
    </submittedName>
</protein>
<evidence type="ECO:0000313" key="2">
    <source>
        <dbReference type="Proteomes" id="UP001189429"/>
    </source>
</evidence>
<evidence type="ECO:0000313" key="1">
    <source>
        <dbReference type="EMBL" id="CAK0864832.1"/>
    </source>
</evidence>